<dbReference type="InterPro" id="IPR036047">
    <property type="entry name" value="F-box-like_dom_sf"/>
</dbReference>
<dbReference type="AlphaFoldDB" id="A0A6J5VXC6"/>
<feature type="domain" description="F-box" evidence="1">
    <location>
        <begin position="23"/>
        <end position="63"/>
    </location>
</feature>
<evidence type="ECO:0000259" key="1">
    <source>
        <dbReference type="SMART" id="SM00256"/>
    </source>
</evidence>
<dbReference type="EMBL" id="CAEKKB010000001">
    <property type="protein sequence ID" value="CAB4292492.1"/>
    <property type="molecule type" value="Genomic_DNA"/>
</dbReference>
<dbReference type="PANTHER" id="PTHR44259:SF15">
    <property type="entry name" value="F-BOX PROTEIN KIB2-RELATED"/>
    <property type="match status" value="1"/>
</dbReference>
<proteinExistence type="predicted"/>
<dbReference type="SUPFAM" id="SSF81383">
    <property type="entry name" value="F-box domain"/>
    <property type="match status" value="1"/>
</dbReference>
<accession>A0A6J5VXC6</accession>
<dbReference type="Pfam" id="PF03478">
    <property type="entry name" value="Beta-prop_KIB1-4"/>
    <property type="match status" value="2"/>
</dbReference>
<dbReference type="Proteomes" id="UP000507245">
    <property type="component" value="Unassembled WGS sequence"/>
</dbReference>
<dbReference type="PANTHER" id="PTHR44259">
    <property type="entry name" value="OS07G0183000 PROTEIN-RELATED"/>
    <property type="match status" value="1"/>
</dbReference>
<organism evidence="2 3">
    <name type="scientific">Prunus armeniaca</name>
    <name type="common">Apricot</name>
    <name type="synonym">Armeniaca vulgaris</name>
    <dbReference type="NCBI Taxonomy" id="36596"/>
    <lineage>
        <taxon>Eukaryota</taxon>
        <taxon>Viridiplantae</taxon>
        <taxon>Streptophyta</taxon>
        <taxon>Embryophyta</taxon>
        <taxon>Tracheophyta</taxon>
        <taxon>Spermatophyta</taxon>
        <taxon>Magnoliopsida</taxon>
        <taxon>eudicotyledons</taxon>
        <taxon>Gunneridae</taxon>
        <taxon>Pentapetalae</taxon>
        <taxon>rosids</taxon>
        <taxon>fabids</taxon>
        <taxon>Rosales</taxon>
        <taxon>Rosaceae</taxon>
        <taxon>Amygdaloideae</taxon>
        <taxon>Amygdaleae</taxon>
        <taxon>Prunus</taxon>
    </lineage>
</organism>
<feature type="domain" description="F-box" evidence="1">
    <location>
        <begin position="484"/>
        <end position="522"/>
    </location>
</feature>
<evidence type="ECO:0000313" key="2">
    <source>
        <dbReference type="EMBL" id="CAB4292492.1"/>
    </source>
</evidence>
<evidence type="ECO:0000313" key="3">
    <source>
        <dbReference type="Proteomes" id="UP000507245"/>
    </source>
</evidence>
<dbReference type="SMART" id="SM00256">
    <property type="entry name" value="FBOX"/>
    <property type="match status" value="2"/>
</dbReference>
<sequence length="831" mass="94248">MADKVAIGSNKTEHNSRANWSQLPIDPFQLILSKLSVRNIKPLEAVCRPWLKAIRYVSASSPSFACLPEPPRLLLFLDEDNDGGRLSGFYSLKGNFYSLMNIPKELGDGYTICIGSSHGWLLFLTNKKRLLLLNPASAAAPLLLPPLNTFPDIDSIMYQYPPMEDSGICLLKGTCGYWRKWMCKVVLSSPPTCNNKNNIGVLLMYNVGDGRNRLAFCTPADNKWTKLDEHERYLDVTSDCHRFYALREDYSVEVWGFPNSSAIKKLETIPAGAPMVAKVDYDFQLYMDKTDATDLFLVKTGASDLFLVAMVDSSAWERVRFDVYKLEYNPDGTSRWRRVDSIGKYAVVLGSNHSILISPQEFDHAPGYQENSIYFLHASSSFSYDLIVYNVREREPKKVCYLGLLKQPAYWIERYPLALVLFLLVFDHIALILYMLNLQKSSTYGAPQTTITGAPGMHRRLHLIKAIHQWLTKQNIPEQVGPNFPTELFGLILSKLSPGNIRLLKAVCRPWLKAIKCISQSSPSFTCLPEPPRLLVFQDEDKDVSRSGFYSLEGQFYDMPKHLFHGDSICIGSSHGWLLFLSHKKQLLLLNPVSAGIQLLLPPLNTFLYSTDPEIILRKSVRLRRRRMPKVALSCRPTCGNKNNIGVLLMYNYHGSNCLAFCTPADNKWTKLAEQKAYVDVTSDHNGFYALNVDYSVEVWDFTNSLIPIKKVGNYPSWISSLPILPVPFIVYKLEYNNRDGTCTSGWTKVESFGNQALVLGSNQSIFVTPQEFDHENSIYFTYAPSYDTCFLCVYNLRRKNIKIVSDDLGLTGLEKQVYRLEPRLFSTVAS</sequence>
<reference evidence="3" key="1">
    <citation type="journal article" date="2020" name="Genome Biol.">
        <title>Gamete binning: chromosome-level and haplotype-resolved genome assembly enabled by high-throughput single-cell sequencing of gamete genomes.</title>
        <authorList>
            <person name="Campoy J.A."/>
            <person name="Sun H."/>
            <person name="Goel M."/>
            <person name="Jiao W.-B."/>
            <person name="Folz-Donahue K."/>
            <person name="Wang N."/>
            <person name="Rubio M."/>
            <person name="Liu C."/>
            <person name="Kukat C."/>
            <person name="Ruiz D."/>
            <person name="Huettel B."/>
            <person name="Schneeberger K."/>
        </authorList>
    </citation>
    <scope>NUCLEOTIDE SEQUENCE [LARGE SCALE GENOMIC DNA]</scope>
    <source>
        <strain evidence="3">cv. Rojo Pasion</strain>
    </source>
</reference>
<keyword evidence="3" id="KW-1185">Reference proteome</keyword>
<dbReference type="InterPro" id="IPR050942">
    <property type="entry name" value="F-box_BR-signaling"/>
</dbReference>
<protein>
    <recommendedName>
        <fullName evidence="1">F-box domain-containing protein</fullName>
    </recommendedName>
</protein>
<dbReference type="OrthoDB" id="1166706at2759"/>
<gene>
    <name evidence="2" type="ORF">ORAREDHAP_LOCUS911</name>
</gene>
<name>A0A6J5VXC6_PRUAR</name>
<dbReference type="InterPro" id="IPR005174">
    <property type="entry name" value="KIB1-4_b-propeller"/>
</dbReference>
<dbReference type="InterPro" id="IPR001810">
    <property type="entry name" value="F-box_dom"/>
</dbReference>